<dbReference type="InterPro" id="IPR013096">
    <property type="entry name" value="Cupin_2"/>
</dbReference>
<dbReference type="InterPro" id="IPR014710">
    <property type="entry name" value="RmlC-like_jellyroll"/>
</dbReference>
<sequence>MNKVNLADKFSRFQDHWHPRIVGELNGQQVKLAKFKGEFIWHKHDEEDEMFYVVKGKFKMEFRDKTVEVKENEFLVVPRGTEHRPIAEEEVQVMLFEPASTLHTGNQKSELSQDDQEFI</sequence>
<organism evidence="3 4">
    <name type="scientific">Autumnicola musiva</name>
    <dbReference type="NCBI Taxonomy" id="3075589"/>
    <lineage>
        <taxon>Bacteria</taxon>
        <taxon>Pseudomonadati</taxon>
        <taxon>Bacteroidota</taxon>
        <taxon>Flavobacteriia</taxon>
        <taxon>Flavobacteriales</taxon>
        <taxon>Flavobacteriaceae</taxon>
        <taxon>Autumnicola</taxon>
    </lineage>
</organism>
<evidence type="ECO:0000313" key="3">
    <source>
        <dbReference type="EMBL" id="MDT0676059.1"/>
    </source>
</evidence>
<feature type="domain" description="Cupin type-2" evidence="2">
    <location>
        <begin position="38"/>
        <end position="95"/>
    </location>
</feature>
<comment type="caution">
    <text evidence="3">The sequence shown here is derived from an EMBL/GenBank/DDBJ whole genome shotgun (WGS) entry which is preliminary data.</text>
</comment>
<dbReference type="Pfam" id="PF07883">
    <property type="entry name" value="Cupin_2"/>
    <property type="match status" value="1"/>
</dbReference>
<dbReference type="SUPFAM" id="SSF51182">
    <property type="entry name" value="RmlC-like cupins"/>
    <property type="match status" value="1"/>
</dbReference>
<dbReference type="InterPro" id="IPR052044">
    <property type="entry name" value="PKS_Associated_Protein"/>
</dbReference>
<dbReference type="Gene3D" id="2.60.120.10">
    <property type="entry name" value="Jelly Rolls"/>
    <property type="match status" value="1"/>
</dbReference>
<gene>
    <name evidence="3" type="ORF">RM539_05625</name>
</gene>
<evidence type="ECO:0000313" key="4">
    <source>
        <dbReference type="Proteomes" id="UP001262582"/>
    </source>
</evidence>
<evidence type="ECO:0000256" key="1">
    <source>
        <dbReference type="SAM" id="MobiDB-lite"/>
    </source>
</evidence>
<accession>A0ABU3D3I3</accession>
<protein>
    <submittedName>
        <fullName evidence="3">Cupin domain-containing protein</fullName>
    </submittedName>
</protein>
<reference evidence="3 4" key="1">
    <citation type="submission" date="2023-09" db="EMBL/GenBank/DDBJ databases">
        <authorList>
            <person name="Rey-Velasco X."/>
        </authorList>
    </citation>
    <scope>NUCLEOTIDE SEQUENCE [LARGE SCALE GENOMIC DNA]</scope>
    <source>
        <strain evidence="3 4">F117</strain>
    </source>
</reference>
<dbReference type="Proteomes" id="UP001262582">
    <property type="component" value="Unassembled WGS sequence"/>
</dbReference>
<evidence type="ECO:0000259" key="2">
    <source>
        <dbReference type="Pfam" id="PF07883"/>
    </source>
</evidence>
<name>A0ABU3D3I3_9FLAO</name>
<keyword evidence="4" id="KW-1185">Reference proteome</keyword>
<feature type="compositionally biased region" description="Polar residues" evidence="1">
    <location>
        <begin position="101"/>
        <end position="110"/>
    </location>
</feature>
<dbReference type="CDD" id="cd02226">
    <property type="entry name" value="cupin_YdbB-like"/>
    <property type="match status" value="1"/>
</dbReference>
<dbReference type="PANTHER" id="PTHR36114:SF1">
    <property type="entry name" value="16.7 KDA PROTEIN IN WHIE LOCUS"/>
    <property type="match status" value="1"/>
</dbReference>
<dbReference type="EMBL" id="JAVRHK010000003">
    <property type="protein sequence ID" value="MDT0676059.1"/>
    <property type="molecule type" value="Genomic_DNA"/>
</dbReference>
<dbReference type="RefSeq" id="WP_311502452.1">
    <property type="nucleotide sequence ID" value="NZ_JAVRHK010000003.1"/>
</dbReference>
<dbReference type="PANTHER" id="PTHR36114">
    <property type="entry name" value="16.7 KDA PROTEIN IN WHIE LOCUS"/>
    <property type="match status" value="1"/>
</dbReference>
<dbReference type="InterPro" id="IPR011051">
    <property type="entry name" value="RmlC_Cupin_sf"/>
</dbReference>
<feature type="region of interest" description="Disordered" evidence="1">
    <location>
        <begin position="100"/>
        <end position="119"/>
    </location>
</feature>
<proteinExistence type="predicted"/>